<evidence type="ECO:0000313" key="4">
    <source>
        <dbReference type="Proteomes" id="UP000603200"/>
    </source>
</evidence>
<dbReference type="SUPFAM" id="SSF52402">
    <property type="entry name" value="Adenine nucleotide alpha hydrolases-like"/>
    <property type="match status" value="2"/>
</dbReference>
<dbReference type="RefSeq" id="WP_203840030.1">
    <property type="nucleotide sequence ID" value="NZ_BAAATV010000014.1"/>
</dbReference>
<organism evidence="3 4">
    <name type="scientific">Winogradskya humida</name>
    <dbReference type="NCBI Taxonomy" id="113566"/>
    <lineage>
        <taxon>Bacteria</taxon>
        <taxon>Bacillati</taxon>
        <taxon>Actinomycetota</taxon>
        <taxon>Actinomycetes</taxon>
        <taxon>Micromonosporales</taxon>
        <taxon>Micromonosporaceae</taxon>
        <taxon>Winogradskya</taxon>
    </lineage>
</organism>
<accession>A0ABQ3ZWK9</accession>
<keyword evidence="4" id="KW-1185">Reference proteome</keyword>
<dbReference type="InterPro" id="IPR014729">
    <property type="entry name" value="Rossmann-like_a/b/a_fold"/>
</dbReference>
<gene>
    <name evidence="3" type="ORF">Ahu01nite_060560</name>
</gene>
<proteinExistence type="inferred from homology"/>
<dbReference type="PANTHER" id="PTHR46268">
    <property type="entry name" value="STRESS RESPONSE PROTEIN NHAX"/>
    <property type="match status" value="1"/>
</dbReference>
<dbReference type="InterPro" id="IPR006015">
    <property type="entry name" value="Universal_stress_UspA"/>
</dbReference>
<dbReference type="Gene3D" id="3.40.50.620">
    <property type="entry name" value="HUPs"/>
    <property type="match status" value="2"/>
</dbReference>
<feature type="domain" description="UspA" evidence="2">
    <location>
        <begin position="62"/>
        <end position="186"/>
    </location>
</feature>
<comment type="caution">
    <text evidence="3">The sequence shown here is derived from an EMBL/GenBank/DDBJ whole genome shotgun (WGS) entry which is preliminary data.</text>
</comment>
<dbReference type="PANTHER" id="PTHR46268:SF6">
    <property type="entry name" value="UNIVERSAL STRESS PROTEIN UP12"/>
    <property type="match status" value="1"/>
</dbReference>
<sequence>MTNLDRQRANRDAQHRVAATLTPASSYGRAVNRYLGAFGYLDRLPTQPGPTDPHPTAVVRPTVAVGVHDSPASSIAVDHAGIEAELRGADLRLILIETAIRDQSAEHERGAALLTYLVDRVHAGTVHVSASSRLLTGSPATLLLDEVRDADLVVVGSEHGRISDAAGTSVSAHIAAHHPGPVMVVRMPAWPAGTDFTTRPIVVGIDGTASDPAVAFGLDEARLRGCELILLHAADSNETGTDQVIEQAERTGVKVHRRTAHGSAITALTEASLHAAAVIIGGRGHHGLPGLLLGSVGQQLIRQAHSPVFIVR</sequence>
<dbReference type="InterPro" id="IPR006016">
    <property type="entry name" value="UspA"/>
</dbReference>
<evidence type="ECO:0000256" key="1">
    <source>
        <dbReference type="ARBA" id="ARBA00008791"/>
    </source>
</evidence>
<dbReference type="PRINTS" id="PR01438">
    <property type="entry name" value="UNVRSLSTRESS"/>
</dbReference>
<evidence type="ECO:0000259" key="2">
    <source>
        <dbReference type="Pfam" id="PF00582"/>
    </source>
</evidence>
<dbReference type="EMBL" id="BOMN01000087">
    <property type="protein sequence ID" value="GIE22954.1"/>
    <property type="molecule type" value="Genomic_DNA"/>
</dbReference>
<name>A0ABQ3ZWK9_9ACTN</name>
<feature type="domain" description="UspA" evidence="2">
    <location>
        <begin position="247"/>
        <end position="312"/>
    </location>
</feature>
<dbReference type="Pfam" id="PF00582">
    <property type="entry name" value="Usp"/>
    <property type="match status" value="2"/>
</dbReference>
<comment type="similarity">
    <text evidence="1">Belongs to the universal stress protein A family.</text>
</comment>
<protein>
    <submittedName>
        <fullName evidence="3">Universal stress protein</fullName>
    </submittedName>
</protein>
<dbReference type="Proteomes" id="UP000603200">
    <property type="component" value="Unassembled WGS sequence"/>
</dbReference>
<reference evidence="3 4" key="1">
    <citation type="submission" date="2021-01" db="EMBL/GenBank/DDBJ databases">
        <title>Whole genome shotgun sequence of Actinoplanes humidus NBRC 14915.</title>
        <authorList>
            <person name="Komaki H."/>
            <person name="Tamura T."/>
        </authorList>
    </citation>
    <scope>NUCLEOTIDE SEQUENCE [LARGE SCALE GENOMIC DNA]</scope>
    <source>
        <strain evidence="3 4">NBRC 14915</strain>
    </source>
</reference>
<evidence type="ECO:0000313" key="3">
    <source>
        <dbReference type="EMBL" id="GIE22954.1"/>
    </source>
</evidence>